<evidence type="ECO:0000313" key="2">
    <source>
        <dbReference type="EMBL" id="KAK8893195.1"/>
    </source>
</evidence>
<evidence type="ECO:0000313" key="3">
    <source>
        <dbReference type="Proteomes" id="UP001470230"/>
    </source>
</evidence>
<protein>
    <submittedName>
        <fullName evidence="2">Uncharacterized protein</fullName>
    </submittedName>
</protein>
<dbReference type="PANTHER" id="PTHR31540">
    <property type="entry name" value="CENTROSOMAL PROTEIN OF 131 KDA"/>
    <property type="match status" value="1"/>
</dbReference>
<comment type="caution">
    <text evidence="2">The sequence shown here is derived from an EMBL/GenBank/DDBJ whole genome shotgun (WGS) entry which is preliminary data.</text>
</comment>
<reference evidence="2 3" key="1">
    <citation type="submission" date="2024-04" db="EMBL/GenBank/DDBJ databases">
        <title>Tritrichomonas musculus Genome.</title>
        <authorList>
            <person name="Alves-Ferreira E."/>
            <person name="Grigg M."/>
            <person name="Lorenzi H."/>
            <person name="Galac M."/>
        </authorList>
    </citation>
    <scope>NUCLEOTIDE SEQUENCE [LARGE SCALE GENOMIC DNA]</scope>
    <source>
        <strain evidence="2 3">EAF2021</strain>
    </source>
</reference>
<evidence type="ECO:0000256" key="1">
    <source>
        <dbReference type="SAM" id="Coils"/>
    </source>
</evidence>
<feature type="coiled-coil region" evidence="1">
    <location>
        <begin position="530"/>
        <end position="564"/>
    </location>
</feature>
<accession>A0ABR2KT83</accession>
<keyword evidence="1" id="KW-0175">Coiled coil</keyword>
<proteinExistence type="predicted"/>
<organism evidence="2 3">
    <name type="scientific">Tritrichomonas musculus</name>
    <dbReference type="NCBI Taxonomy" id="1915356"/>
    <lineage>
        <taxon>Eukaryota</taxon>
        <taxon>Metamonada</taxon>
        <taxon>Parabasalia</taxon>
        <taxon>Tritrichomonadida</taxon>
        <taxon>Tritrichomonadidae</taxon>
        <taxon>Tritrichomonas</taxon>
    </lineage>
</organism>
<sequence length="571" mass="67276">MNISQDESTTLNVFFNFLDSVELKAVQDNISIEVNKTGDLHGDVNNRISELEEELIGQEQKEKEVMDQLEHVKTAAIQEISDLKSKRNAKLNIQKEKFEEAIKKHQDLLKDLLKRKDELSKQYEQIEKQAETIRAEAQKRDKKIRGQVSLAYAQQKELAITNERIRQKKIIEKKTQEIKESIVNNELQPKLQNQIEEQKREIEELKQSQLESLQNAEKEAEKRIEIETRKQVEILEKERQTEFQIMKQNLQRQLEKERDLQNAELERLKLKLVCAENDKTESIQNAKEEAEALIQETREKWKSEIIKEQLKVSQEMKDIEARIQKMAETARDEAIKEAAIREERIHQELEAETRQKNEKKLQIVVQKLEEETNSIRKKLLEEAEIRINEAQQDAANNLQNLESEKNQQQDEINELTNQVENEKALCAKMESDHSSVLKLIENQRRKRDELIENIAISKKELDVAKENKNKRDQQKSIANSNKRELLKNQLNEAKEAFEKQKLIWSQERSQLDKSNKQELSTVSRKVKSLVEGKEQEIMTLKDQISNAEHKLREIENLFMQQKKVTENGKRF</sequence>
<dbReference type="PANTHER" id="PTHR31540:SF1">
    <property type="entry name" value="CENTROSOMAL PROTEIN OF 131 KDA"/>
    <property type="match status" value="1"/>
</dbReference>
<feature type="coiled-coil region" evidence="1">
    <location>
        <begin position="351"/>
        <end position="503"/>
    </location>
</feature>
<feature type="coiled-coil region" evidence="1">
    <location>
        <begin position="188"/>
        <end position="300"/>
    </location>
</feature>
<dbReference type="EMBL" id="JAPFFF010000003">
    <property type="protein sequence ID" value="KAK8893195.1"/>
    <property type="molecule type" value="Genomic_DNA"/>
</dbReference>
<dbReference type="Proteomes" id="UP001470230">
    <property type="component" value="Unassembled WGS sequence"/>
</dbReference>
<feature type="coiled-coil region" evidence="1">
    <location>
        <begin position="41"/>
        <end position="143"/>
    </location>
</feature>
<name>A0ABR2KT83_9EUKA</name>
<keyword evidence="3" id="KW-1185">Reference proteome</keyword>
<dbReference type="InterPro" id="IPR030465">
    <property type="entry name" value="CEP131"/>
</dbReference>
<gene>
    <name evidence="2" type="ORF">M9Y10_021611</name>
</gene>